<dbReference type="EMBL" id="CAAALY010018325">
    <property type="protein sequence ID" value="VEL13619.1"/>
    <property type="molecule type" value="Genomic_DNA"/>
</dbReference>
<gene>
    <name evidence="2" type="ORF">PXEA_LOCUS7059</name>
</gene>
<feature type="compositionally biased region" description="Basic and acidic residues" evidence="1">
    <location>
        <begin position="34"/>
        <end position="43"/>
    </location>
</feature>
<sequence>MNLDGPIRDDLRSQDDLHLAEQEKRQADIQLDEDDHKNDAENNHIVKKISKVTSACVKMPRLAKSTSNTYTIVPHTTSILDNTKLEDNENNI</sequence>
<proteinExistence type="predicted"/>
<dbReference type="Proteomes" id="UP000784294">
    <property type="component" value="Unassembled WGS sequence"/>
</dbReference>
<feature type="region of interest" description="Disordered" evidence="1">
    <location>
        <begin position="1"/>
        <end position="43"/>
    </location>
</feature>
<comment type="caution">
    <text evidence="2">The sequence shown here is derived from an EMBL/GenBank/DDBJ whole genome shotgun (WGS) entry which is preliminary data.</text>
</comment>
<dbReference type="AlphaFoldDB" id="A0A3S5A2Y8"/>
<accession>A0A3S5A2Y8</accession>
<protein>
    <submittedName>
        <fullName evidence="2">Uncharacterized protein</fullName>
    </submittedName>
</protein>
<evidence type="ECO:0000256" key="1">
    <source>
        <dbReference type="SAM" id="MobiDB-lite"/>
    </source>
</evidence>
<feature type="compositionally biased region" description="Basic and acidic residues" evidence="1">
    <location>
        <begin position="1"/>
        <end position="27"/>
    </location>
</feature>
<keyword evidence="3" id="KW-1185">Reference proteome</keyword>
<evidence type="ECO:0000313" key="3">
    <source>
        <dbReference type="Proteomes" id="UP000784294"/>
    </source>
</evidence>
<reference evidence="2" key="1">
    <citation type="submission" date="2018-11" db="EMBL/GenBank/DDBJ databases">
        <authorList>
            <consortium name="Pathogen Informatics"/>
        </authorList>
    </citation>
    <scope>NUCLEOTIDE SEQUENCE</scope>
</reference>
<organism evidence="2 3">
    <name type="scientific">Protopolystoma xenopodis</name>
    <dbReference type="NCBI Taxonomy" id="117903"/>
    <lineage>
        <taxon>Eukaryota</taxon>
        <taxon>Metazoa</taxon>
        <taxon>Spiralia</taxon>
        <taxon>Lophotrochozoa</taxon>
        <taxon>Platyhelminthes</taxon>
        <taxon>Monogenea</taxon>
        <taxon>Polyopisthocotylea</taxon>
        <taxon>Polystomatidea</taxon>
        <taxon>Polystomatidae</taxon>
        <taxon>Protopolystoma</taxon>
    </lineage>
</organism>
<evidence type="ECO:0000313" key="2">
    <source>
        <dbReference type="EMBL" id="VEL13619.1"/>
    </source>
</evidence>
<name>A0A3S5A2Y8_9PLAT</name>